<feature type="domain" description="HTH cro/C1-type" evidence="2">
    <location>
        <begin position="21"/>
        <end position="75"/>
    </location>
</feature>
<dbReference type="InterPro" id="IPR010982">
    <property type="entry name" value="Lambda_DNA-bd_dom_sf"/>
</dbReference>
<dbReference type="InterPro" id="IPR011051">
    <property type="entry name" value="RmlC_Cupin_sf"/>
</dbReference>
<dbReference type="SMART" id="SM00530">
    <property type="entry name" value="HTH_XRE"/>
    <property type="match status" value="1"/>
</dbReference>
<sequence length="196" mass="20261">MDGSEGIKGATGIGAVVGAAVRRERQRAGLSASELARAAGLAKSTLSQLESGNGNPAIETLWTLANALGVSVAALLEAPRGEVEVIRAGEGPSTRSDHADYLARLLSAAGPDTRRDLYVIEAEPGTPHLSAAHLSPGHGPGTREHVVVMRGRARLGPQGREVELAAGDYAAYPADAPHTFEALEPDTRAVLIIEHG</sequence>
<evidence type="ECO:0000313" key="4">
    <source>
        <dbReference type="Proteomes" id="UP000219331"/>
    </source>
</evidence>
<dbReference type="GO" id="GO:0003677">
    <property type="term" value="F:DNA binding"/>
    <property type="evidence" value="ECO:0007669"/>
    <property type="project" value="UniProtKB-KW"/>
</dbReference>
<dbReference type="PANTHER" id="PTHR46797">
    <property type="entry name" value="HTH-TYPE TRANSCRIPTIONAL REGULATOR"/>
    <property type="match status" value="1"/>
</dbReference>
<dbReference type="PANTHER" id="PTHR46797:SF1">
    <property type="entry name" value="METHYLPHOSPHONATE SYNTHASE"/>
    <property type="match status" value="1"/>
</dbReference>
<dbReference type="EMBL" id="OBML01000012">
    <property type="protein sequence ID" value="SOC22935.1"/>
    <property type="molecule type" value="Genomic_DNA"/>
</dbReference>
<keyword evidence="1" id="KW-0238">DNA-binding</keyword>
<dbReference type="Gene3D" id="1.10.260.40">
    <property type="entry name" value="lambda repressor-like DNA-binding domains"/>
    <property type="match status" value="1"/>
</dbReference>
<dbReference type="GO" id="GO:0005829">
    <property type="term" value="C:cytosol"/>
    <property type="evidence" value="ECO:0007669"/>
    <property type="project" value="TreeGrafter"/>
</dbReference>
<evidence type="ECO:0000256" key="1">
    <source>
        <dbReference type="ARBA" id="ARBA00023125"/>
    </source>
</evidence>
<protein>
    <submittedName>
        <fullName evidence="3">Transcriptional regulator, XRE family with cupin sensor</fullName>
    </submittedName>
</protein>
<reference evidence="3 4" key="1">
    <citation type="submission" date="2017-08" db="EMBL/GenBank/DDBJ databases">
        <authorList>
            <person name="de Groot N.N."/>
        </authorList>
    </citation>
    <scope>NUCLEOTIDE SEQUENCE [LARGE SCALE GENOMIC DNA]</scope>
    <source>
        <strain evidence="3 4">USBA 352</strain>
    </source>
</reference>
<organism evidence="3 4">
    <name type="scientific">Stappia indica</name>
    <dbReference type="NCBI Taxonomy" id="538381"/>
    <lineage>
        <taxon>Bacteria</taxon>
        <taxon>Pseudomonadati</taxon>
        <taxon>Pseudomonadota</taxon>
        <taxon>Alphaproteobacteria</taxon>
        <taxon>Hyphomicrobiales</taxon>
        <taxon>Stappiaceae</taxon>
        <taxon>Stappia</taxon>
    </lineage>
</organism>
<dbReference type="AlphaFoldDB" id="A0A285TKA8"/>
<dbReference type="InterPro" id="IPR014710">
    <property type="entry name" value="RmlC-like_jellyroll"/>
</dbReference>
<dbReference type="CDD" id="cd02209">
    <property type="entry name" value="cupin_XRE_C"/>
    <property type="match status" value="1"/>
</dbReference>
<gene>
    <name evidence="3" type="ORF">SAMN05421512_112190</name>
</gene>
<dbReference type="SUPFAM" id="SSF51182">
    <property type="entry name" value="RmlC-like cupins"/>
    <property type="match status" value="1"/>
</dbReference>
<dbReference type="STRING" id="538381.GCA_001696535_00738"/>
<dbReference type="InterPro" id="IPR013096">
    <property type="entry name" value="Cupin_2"/>
</dbReference>
<dbReference type="SUPFAM" id="SSF47413">
    <property type="entry name" value="lambda repressor-like DNA-binding domains"/>
    <property type="match status" value="1"/>
</dbReference>
<dbReference type="CDD" id="cd00093">
    <property type="entry name" value="HTH_XRE"/>
    <property type="match status" value="1"/>
</dbReference>
<evidence type="ECO:0000259" key="2">
    <source>
        <dbReference type="PROSITE" id="PS50943"/>
    </source>
</evidence>
<dbReference type="RefSeq" id="WP_208980419.1">
    <property type="nucleotide sequence ID" value="NZ_OBML01000012.1"/>
</dbReference>
<evidence type="ECO:0000313" key="3">
    <source>
        <dbReference type="EMBL" id="SOC22935.1"/>
    </source>
</evidence>
<dbReference type="Pfam" id="PF07883">
    <property type="entry name" value="Cupin_2"/>
    <property type="match status" value="1"/>
</dbReference>
<proteinExistence type="predicted"/>
<keyword evidence="4" id="KW-1185">Reference proteome</keyword>
<dbReference type="InterPro" id="IPR050807">
    <property type="entry name" value="TransReg_Diox_bact_type"/>
</dbReference>
<dbReference type="PROSITE" id="PS50943">
    <property type="entry name" value="HTH_CROC1"/>
    <property type="match status" value="1"/>
</dbReference>
<dbReference type="Proteomes" id="UP000219331">
    <property type="component" value="Unassembled WGS sequence"/>
</dbReference>
<name>A0A285TKA8_9HYPH</name>
<dbReference type="Pfam" id="PF01381">
    <property type="entry name" value="HTH_3"/>
    <property type="match status" value="1"/>
</dbReference>
<accession>A0A285TKA8</accession>
<dbReference type="InterPro" id="IPR001387">
    <property type="entry name" value="Cro/C1-type_HTH"/>
</dbReference>
<dbReference type="GO" id="GO:0003700">
    <property type="term" value="F:DNA-binding transcription factor activity"/>
    <property type="evidence" value="ECO:0007669"/>
    <property type="project" value="TreeGrafter"/>
</dbReference>
<dbReference type="Gene3D" id="2.60.120.10">
    <property type="entry name" value="Jelly Rolls"/>
    <property type="match status" value="1"/>
</dbReference>